<proteinExistence type="predicted"/>
<gene>
    <name evidence="2" type="ORF">EYF70_22040</name>
    <name evidence="1" type="ORF">GCM10007387_53340</name>
</gene>
<dbReference type="Proteomes" id="UP000628442">
    <property type="component" value="Unassembled WGS sequence"/>
</dbReference>
<dbReference type="Proteomes" id="UP000292307">
    <property type="component" value="Chromosome"/>
</dbReference>
<dbReference type="RefSeq" id="WP_131147315.1">
    <property type="nucleotide sequence ID" value="NZ_BMWV01000018.1"/>
</dbReference>
<dbReference type="EMBL" id="CP036401">
    <property type="protein sequence ID" value="QBI03212.1"/>
    <property type="molecule type" value="Genomic_DNA"/>
</dbReference>
<sequence>MPARRLACAFVDGVDNAGTQSLHFIGGAHDRILLAAPGAIAELCIWASVEVHGEPGAKTGVPAPLRKLALSLWAHGMEIDWITYEDAAVAPPPGHADAIYTVDHIFPVPAWLTFHECVFEVRATGDGIPVGTARLSLELPQPF</sequence>
<evidence type="ECO:0000313" key="1">
    <source>
        <dbReference type="EMBL" id="GGY64302.1"/>
    </source>
</evidence>
<evidence type="ECO:0000313" key="4">
    <source>
        <dbReference type="Proteomes" id="UP000628442"/>
    </source>
</evidence>
<reference evidence="1" key="3">
    <citation type="submission" date="2022-12" db="EMBL/GenBank/DDBJ databases">
        <authorList>
            <person name="Sun Q."/>
            <person name="Kim S."/>
        </authorList>
    </citation>
    <scope>NUCLEOTIDE SEQUENCE</scope>
    <source>
        <strain evidence="1">KCTC 12343</strain>
    </source>
</reference>
<name>A0A411X2W6_9BURK</name>
<organism evidence="1 4">
    <name type="scientific">Pseudoduganella albidiflava</name>
    <dbReference type="NCBI Taxonomy" id="321983"/>
    <lineage>
        <taxon>Bacteria</taxon>
        <taxon>Pseudomonadati</taxon>
        <taxon>Pseudomonadota</taxon>
        <taxon>Betaproteobacteria</taxon>
        <taxon>Burkholderiales</taxon>
        <taxon>Oxalobacteraceae</taxon>
        <taxon>Telluria group</taxon>
        <taxon>Pseudoduganella</taxon>
    </lineage>
</organism>
<keyword evidence="3" id="KW-1185">Reference proteome</keyword>
<accession>A0A411X2W6</accession>
<reference evidence="1" key="1">
    <citation type="journal article" date="2014" name="Int. J. Syst. Evol. Microbiol.">
        <title>Complete genome sequence of Corynebacterium casei LMG S-19264T (=DSM 44701T), isolated from a smear-ripened cheese.</title>
        <authorList>
            <consortium name="US DOE Joint Genome Institute (JGI-PGF)"/>
            <person name="Walter F."/>
            <person name="Albersmeier A."/>
            <person name="Kalinowski J."/>
            <person name="Ruckert C."/>
        </authorList>
    </citation>
    <scope>NUCLEOTIDE SEQUENCE</scope>
    <source>
        <strain evidence="1">KCTC 12343</strain>
    </source>
</reference>
<evidence type="ECO:0000313" key="3">
    <source>
        <dbReference type="Proteomes" id="UP000292307"/>
    </source>
</evidence>
<dbReference type="EMBL" id="BMWV01000018">
    <property type="protein sequence ID" value="GGY64302.1"/>
    <property type="molecule type" value="Genomic_DNA"/>
</dbReference>
<dbReference type="OrthoDB" id="8753752at2"/>
<reference evidence="2 3" key="2">
    <citation type="submission" date="2019-02" db="EMBL/GenBank/DDBJ databases">
        <title>Draft Genome Sequences of Six Type Strains of the Genus Massilia.</title>
        <authorList>
            <person name="Miess H."/>
            <person name="Frediansyhah A."/>
            <person name="Gross H."/>
        </authorList>
    </citation>
    <scope>NUCLEOTIDE SEQUENCE [LARGE SCALE GENOMIC DNA]</scope>
    <source>
        <strain evidence="2 3">DSM 17472</strain>
    </source>
</reference>
<dbReference type="AlphaFoldDB" id="A0A411X2W6"/>
<protein>
    <submittedName>
        <fullName evidence="1">Uncharacterized protein</fullName>
    </submittedName>
</protein>
<evidence type="ECO:0000313" key="2">
    <source>
        <dbReference type="EMBL" id="QBI03212.1"/>
    </source>
</evidence>